<protein>
    <submittedName>
        <fullName evidence="2">Uncharacterized protein</fullName>
    </submittedName>
</protein>
<accession>A0A6H5IM24</accession>
<dbReference type="Proteomes" id="UP000479190">
    <property type="component" value="Unassembled WGS sequence"/>
</dbReference>
<dbReference type="AlphaFoldDB" id="A0A6H5IM24"/>
<evidence type="ECO:0000313" key="2">
    <source>
        <dbReference type="EMBL" id="CAB0038289.1"/>
    </source>
</evidence>
<name>A0A6H5IM24_9HYME</name>
<dbReference type="EMBL" id="CADCXV010000901">
    <property type="protein sequence ID" value="CAB0038289.1"/>
    <property type="molecule type" value="Genomic_DNA"/>
</dbReference>
<organism evidence="2 3">
    <name type="scientific">Trichogramma brassicae</name>
    <dbReference type="NCBI Taxonomy" id="86971"/>
    <lineage>
        <taxon>Eukaryota</taxon>
        <taxon>Metazoa</taxon>
        <taxon>Ecdysozoa</taxon>
        <taxon>Arthropoda</taxon>
        <taxon>Hexapoda</taxon>
        <taxon>Insecta</taxon>
        <taxon>Pterygota</taxon>
        <taxon>Neoptera</taxon>
        <taxon>Endopterygota</taxon>
        <taxon>Hymenoptera</taxon>
        <taxon>Apocrita</taxon>
        <taxon>Proctotrupomorpha</taxon>
        <taxon>Chalcidoidea</taxon>
        <taxon>Trichogrammatidae</taxon>
        <taxon>Trichogramma</taxon>
    </lineage>
</organism>
<evidence type="ECO:0000256" key="1">
    <source>
        <dbReference type="SAM" id="MobiDB-lite"/>
    </source>
</evidence>
<gene>
    <name evidence="2" type="ORF">TBRA_LOCUS10076</name>
</gene>
<keyword evidence="3" id="KW-1185">Reference proteome</keyword>
<sequence length="233" mass="26938">MYQKAVFAAIDWMRDKRSQLGAEEVEELEIYLARDLWAEIWKSPVSNHTLQKQLLMDVFGKQPDEFEADVSSCFVELSEKISGAPVAEFNPIINCFFAFVVVELHMREMLETSEAAAFDERTIDYLDQLVEKGQLHQKFFPSRTIEFGRAIFPRLNSVVDPLGHLLRLLETKTVDHLQCNKELKALSNARGWIRYQEEPEPKEETNEPNADLDKSSVDEKELAARREIFSQVL</sequence>
<proteinExistence type="predicted"/>
<feature type="region of interest" description="Disordered" evidence="1">
    <location>
        <begin position="197"/>
        <end position="218"/>
    </location>
</feature>
<reference evidence="2 3" key="1">
    <citation type="submission" date="2020-02" db="EMBL/GenBank/DDBJ databases">
        <authorList>
            <person name="Ferguson B K."/>
        </authorList>
    </citation>
    <scope>NUCLEOTIDE SEQUENCE [LARGE SCALE GENOMIC DNA]</scope>
</reference>
<evidence type="ECO:0000313" key="3">
    <source>
        <dbReference type="Proteomes" id="UP000479190"/>
    </source>
</evidence>